<sequence length="246" mass="28363">MNTYFKLKLDKHIFFFFFDILFPVPAGLQSSKEVFMGRNNAQVQGKRAQRHLEDQKGEYRATIVHTVGSAMPIVRTPMGDEKPLTAGDPLARGDRVESNGSYVELRGPDGEIYRLGPNSEFEWVPVPQVGFEPLYYGRVFIVTANGKYRTSCYIRKISSAYIENLNERDDAFYALYDDMLIFEYDEAGQYFDIVTVPRGHVAVLRHDPQKPMRSRYSVTSLQPFSDEELNRILNEFSKPSIWYNLS</sequence>
<evidence type="ECO:0000313" key="2">
    <source>
        <dbReference type="EMBL" id="MBB6030755.1"/>
    </source>
</evidence>
<keyword evidence="1" id="KW-1133">Transmembrane helix</keyword>
<comment type="caution">
    <text evidence="2">The sequence shown here is derived from an EMBL/GenBank/DDBJ whole genome shotgun (WGS) entry which is preliminary data.</text>
</comment>
<keyword evidence="3" id="KW-1185">Reference proteome</keyword>
<evidence type="ECO:0000256" key="1">
    <source>
        <dbReference type="SAM" id="Phobius"/>
    </source>
</evidence>
<organism evidence="2 3">
    <name type="scientific">Oceanithermus desulfurans</name>
    <dbReference type="NCBI Taxonomy" id="227924"/>
    <lineage>
        <taxon>Bacteria</taxon>
        <taxon>Thermotogati</taxon>
        <taxon>Deinococcota</taxon>
        <taxon>Deinococci</taxon>
        <taxon>Thermales</taxon>
        <taxon>Thermaceae</taxon>
        <taxon>Oceanithermus</taxon>
    </lineage>
</organism>
<name>A0ABR6P478_9DEIN</name>
<gene>
    <name evidence="2" type="ORF">HNQ05_002149</name>
</gene>
<reference evidence="2 3" key="1">
    <citation type="submission" date="2020-08" db="EMBL/GenBank/DDBJ databases">
        <title>Genomic Encyclopedia of Type Strains, Phase IV (KMG-IV): sequencing the most valuable type-strain genomes for metagenomic binning, comparative biology and taxonomic classification.</title>
        <authorList>
            <person name="Goeker M."/>
        </authorList>
    </citation>
    <scope>NUCLEOTIDE SEQUENCE [LARGE SCALE GENOMIC DNA]</scope>
    <source>
        <strain evidence="2 3">DSM 15757</strain>
    </source>
</reference>
<evidence type="ECO:0000313" key="3">
    <source>
        <dbReference type="Proteomes" id="UP000587579"/>
    </source>
</evidence>
<feature type="transmembrane region" description="Helical" evidence="1">
    <location>
        <begin position="12"/>
        <end position="28"/>
    </location>
</feature>
<dbReference type="RefSeq" id="WP_147147941.1">
    <property type="nucleotide sequence ID" value="NZ_JACHEZ010000009.1"/>
</dbReference>
<proteinExistence type="predicted"/>
<protein>
    <submittedName>
        <fullName evidence="2">Uncharacterized protein</fullName>
    </submittedName>
</protein>
<dbReference type="EMBL" id="JACHEZ010000009">
    <property type="protein sequence ID" value="MBB6030755.1"/>
    <property type="molecule type" value="Genomic_DNA"/>
</dbReference>
<accession>A0ABR6P478</accession>
<keyword evidence="1" id="KW-0472">Membrane</keyword>
<dbReference type="Proteomes" id="UP000587579">
    <property type="component" value="Unassembled WGS sequence"/>
</dbReference>
<keyword evidence="1" id="KW-0812">Transmembrane</keyword>